<organism evidence="2 3">
    <name type="scientific">Glutamicibacter arilaitensis</name>
    <dbReference type="NCBI Taxonomy" id="256701"/>
    <lineage>
        <taxon>Bacteria</taxon>
        <taxon>Bacillati</taxon>
        <taxon>Actinomycetota</taxon>
        <taxon>Actinomycetes</taxon>
        <taxon>Micrococcales</taxon>
        <taxon>Micrococcaceae</taxon>
        <taxon>Glutamicibacter</taxon>
    </lineage>
</organism>
<dbReference type="AlphaFoldDB" id="A0A2N7S629"/>
<proteinExistence type="predicted"/>
<sequence>MNPAAALETALQQASDTANAALEAAKAARIELEKFFGTEAGRKFPLNAQGEMLRAAANTYNAARTAANEAQDALFVFKHPDAD</sequence>
<comment type="caution">
    <text evidence="2">The sequence shown here is derived from an EMBL/GenBank/DDBJ whole genome shotgun (WGS) entry which is preliminary data.</text>
</comment>
<name>A0A2N7S629_9MICC</name>
<protein>
    <submittedName>
        <fullName evidence="2">Uncharacterized protein</fullName>
    </submittedName>
</protein>
<dbReference type="EMBL" id="PNQX01000001">
    <property type="protein sequence ID" value="PMQ21596.1"/>
    <property type="molecule type" value="Genomic_DNA"/>
</dbReference>
<keyword evidence="1" id="KW-0175">Coiled coil</keyword>
<evidence type="ECO:0000313" key="3">
    <source>
        <dbReference type="Proteomes" id="UP000235739"/>
    </source>
</evidence>
<reference evidence="2 3" key="1">
    <citation type="journal article" date="2017" name="Elife">
        <title>Extensive horizontal gene transfer in cheese-associated bacteria.</title>
        <authorList>
            <person name="Bonham K.S."/>
            <person name="Wolfe B.E."/>
            <person name="Dutton R.J."/>
        </authorList>
    </citation>
    <scope>NUCLEOTIDE SEQUENCE [LARGE SCALE GENOMIC DNA]</scope>
    <source>
        <strain evidence="2 3">JB182</strain>
    </source>
</reference>
<gene>
    <name evidence="2" type="ORF">CIK84_08730</name>
</gene>
<evidence type="ECO:0000256" key="1">
    <source>
        <dbReference type="SAM" id="Coils"/>
    </source>
</evidence>
<dbReference type="RefSeq" id="WP_102598077.1">
    <property type="nucleotide sequence ID" value="NZ_JBQEKO010000042.1"/>
</dbReference>
<evidence type="ECO:0000313" key="2">
    <source>
        <dbReference type="EMBL" id="PMQ21596.1"/>
    </source>
</evidence>
<feature type="coiled-coil region" evidence="1">
    <location>
        <begin position="4"/>
        <end position="73"/>
    </location>
</feature>
<accession>A0A2N7S629</accession>
<dbReference type="Proteomes" id="UP000235739">
    <property type="component" value="Unassembled WGS sequence"/>
</dbReference>